<protein>
    <submittedName>
        <fullName evidence="1">Uncharacterized protein</fullName>
    </submittedName>
</protein>
<organism evidence="1 2">
    <name type="scientific">Armillaria tabescens</name>
    <name type="common">Ringless honey mushroom</name>
    <name type="synonym">Agaricus tabescens</name>
    <dbReference type="NCBI Taxonomy" id="1929756"/>
    <lineage>
        <taxon>Eukaryota</taxon>
        <taxon>Fungi</taxon>
        <taxon>Dikarya</taxon>
        <taxon>Basidiomycota</taxon>
        <taxon>Agaricomycotina</taxon>
        <taxon>Agaricomycetes</taxon>
        <taxon>Agaricomycetidae</taxon>
        <taxon>Agaricales</taxon>
        <taxon>Marasmiineae</taxon>
        <taxon>Physalacriaceae</taxon>
        <taxon>Desarmillaria</taxon>
    </lineage>
</organism>
<keyword evidence="2" id="KW-1185">Reference proteome</keyword>
<evidence type="ECO:0000313" key="1">
    <source>
        <dbReference type="EMBL" id="KAK0452913.1"/>
    </source>
</evidence>
<dbReference type="RefSeq" id="XP_060328249.1">
    <property type="nucleotide sequence ID" value="XM_060482855.1"/>
</dbReference>
<accession>A0AA39N0F8</accession>
<dbReference type="Proteomes" id="UP001175211">
    <property type="component" value="Unassembled WGS sequence"/>
</dbReference>
<reference evidence="1" key="1">
    <citation type="submission" date="2023-06" db="EMBL/GenBank/DDBJ databases">
        <authorList>
            <consortium name="Lawrence Berkeley National Laboratory"/>
            <person name="Ahrendt S."/>
            <person name="Sahu N."/>
            <person name="Indic B."/>
            <person name="Wong-Bajracharya J."/>
            <person name="Merenyi Z."/>
            <person name="Ke H.-M."/>
            <person name="Monk M."/>
            <person name="Kocsube S."/>
            <person name="Drula E."/>
            <person name="Lipzen A."/>
            <person name="Balint B."/>
            <person name="Henrissat B."/>
            <person name="Andreopoulos B."/>
            <person name="Martin F.M."/>
            <person name="Harder C.B."/>
            <person name="Rigling D."/>
            <person name="Ford K.L."/>
            <person name="Foster G.D."/>
            <person name="Pangilinan J."/>
            <person name="Papanicolaou A."/>
            <person name="Barry K."/>
            <person name="LaButti K."/>
            <person name="Viragh M."/>
            <person name="Koriabine M."/>
            <person name="Yan M."/>
            <person name="Riley R."/>
            <person name="Champramary S."/>
            <person name="Plett K.L."/>
            <person name="Tsai I.J."/>
            <person name="Slot J."/>
            <person name="Sipos G."/>
            <person name="Plett J."/>
            <person name="Nagy L.G."/>
            <person name="Grigoriev I.V."/>
        </authorList>
    </citation>
    <scope>NUCLEOTIDE SEQUENCE</scope>
    <source>
        <strain evidence="1">CCBAS 213</strain>
    </source>
</reference>
<sequence length="204" mass="23223">MKDPAPLSVTLTSPYPMDAELEGFPLKVLEVRCRDEHHPIFVRSTVLCSMESLRELRLFFLQAVAPTPPSFVLPVSHLQSIACDLGDILGMPIGPVPILQWWISNFQAQNNQVEKITIRVYLNIASGELKEKSAPQWRELDRVLLTKAPKLRKVQVILTLHNEGYGDLMTETQLVVMDNLKGIRKMHVELEFRMVLQSETDHAE</sequence>
<proteinExistence type="predicted"/>
<dbReference type="GeneID" id="85366403"/>
<dbReference type="AlphaFoldDB" id="A0AA39N0F8"/>
<name>A0AA39N0F8_ARMTA</name>
<gene>
    <name evidence="1" type="ORF">EV420DRAFT_630782</name>
</gene>
<evidence type="ECO:0000313" key="2">
    <source>
        <dbReference type="Proteomes" id="UP001175211"/>
    </source>
</evidence>
<comment type="caution">
    <text evidence="1">The sequence shown here is derived from an EMBL/GenBank/DDBJ whole genome shotgun (WGS) entry which is preliminary data.</text>
</comment>
<dbReference type="EMBL" id="JAUEPS010000029">
    <property type="protein sequence ID" value="KAK0452913.1"/>
    <property type="molecule type" value="Genomic_DNA"/>
</dbReference>